<dbReference type="Proteomes" id="UP000823775">
    <property type="component" value="Unassembled WGS sequence"/>
</dbReference>
<feature type="transmembrane region" description="Helical" evidence="1">
    <location>
        <begin position="89"/>
        <end position="122"/>
    </location>
</feature>
<dbReference type="PANTHER" id="PTHR38225:SF3">
    <property type="entry name" value="RX N-TERMINAL DOMAIN-CONTAINING PROTEIN"/>
    <property type="match status" value="1"/>
</dbReference>
<evidence type="ECO:0000313" key="3">
    <source>
        <dbReference type="Proteomes" id="UP000823775"/>
    </source>
</evidence>
<keyword evidence="1" id="KW-0472">Membrane</keyword>
<evidence type="ECO:0008006" key="4">
    <source>
        <dbReference type="Google" id="ProtNLM"/>
    </source>
</evidence>
<dbReference type="PANTHER" id="PTHR38225">
    <property type="entry name" value="PROTEIN, PUTATIVE-RELATED"/>
    <property type="match status" value="1"/>
</dbReference>
<gene>
    <name evidence="2" type="ORF">HAX54_031187</name>
</gene>
<reference evidence="2 3" key="1">
    <citation type="journal article" date="2021" name="BMC Genomics">
        <title>Datura genome reveals duplications of psychoactive alkaloid biosynthetic genes and high mutation rate following tissue culture.</title>
        <authorList>
            <person name="Rajewski A."/>
            <person name="Carter-House D."/>
            <person name="Stajich J."/>
            <person name="Litt A."/>
        </authorList>
    </citation>
    <scope>NUCLEOTIDE SEQUENCE [LARGE SCALE GENOMIC DNA]</scope>
    <source>
        <strain evidence="2">AR-01</strain>
    </source>
</reference>
<keyword evidence="1" id="KW-0812">Transmembrane</keyword>
<proteinExistence type="predicted"/>
<keyword evidence="1" id="KW-1133">Transmembrane helix</keyword>
<name>A0ABS8VBM8_DATST</name>
<comment type="caution">
    <text evidence="2">The sequence shown here is derived from an EMBL/GenBank/DDBJ whole genome shotgun (WGS) entry which is preliminary data.</text>
</comment>
<keyword evidence="3" id="KW-1185">Reference proteome</keyword>
<evidence type="ECO:0000256" key="1">
    <source>
        <dbReference type="SAM" id="Phobius"/>
    </source>
</evidence>
<dbReference type="EMBL" id="JACEIK010003933">
    <property type="protein sequence ID" value="MCD9643585.1"/>
    <property type="molecule type" value="Genomic_DNA"/>
</dbReference>
<sequence length="123" mass="14171">MEKVDIQIKHVLREGNQLADYLTNNVLNFAGNSAYNSIVDTNLNTLRQRIEVQRKKDKLINTIYRSENGWNYTWEYDDKRKKHSLALELVELAGLAGTNIGFVFLSGYFCMFLVSLMLHIAIA</sequence>
<evidence type="ECO:0000313" key="2">
    <source>
        <dbReference type="EMBL" id="MCD9643585.1"/>
    </source>
</evidence>
<accession>A0ABS8VBM8</accession>
<organism evidence="2 3">
    <name type="scientific">Datura stramonium</name>
    <name type="common">Jimsonweed</name>
    <name type="synonym">Common thornapple</name>
    <dbReference type="NCBI Taxonomy" id="4076"/>
    <lineage>
        <taxon>Eukaryota</taxon>
        <taxon>Viridiplantae</taxon>
        <taxon>Streptophyta</taxon>
        <taxon>Embryophyta</taxon>
        <taxon>Tracheophyta</taxon>
        <taxon>Spermatophyta</taxon>
        <taxon>Magnoliopsida</taxon>
        <taxon>eudicotyledons</taxon>
        <taxon>Gunneridae</taxon>
        <taxon>Pentapetalae</taxon>
        <taxon>asterids</taxon>
        <taxon>lamiids</taxon>
        <taxon>Solanales</taxon>
        <taxon>Solanaceae</taxon>
        <taxon>Solanoideae</taxon>
        <taxon>Datureae</taxon>
        <taxon>Datura</taxon>
    </lineage>
</organism>
<protein>
    <recommendedName>
        <fullName evidence="4">RNase H type-1 domain-containing protein</fullName>
    </recommendedName>
</protein>